<dbReference type="GeneID" id="38119108"/>
<dbReference type="InterPro" id="IPR007312">
    <property type="entry name" value="Phosphoesterase"/>
</dbReference>
<evidence type="ECO:0000256" key="3">
    <source>
        <dbReference type="SAM" id="Phobius"/>
    </source>
</evidence>
<dbReference type="Proteomes" id="UP000256690">
    <property type="component" value="Unassembled WGS sequence"/>
</dbReference>
<feature type="compositionally biased region" description="Basic and acidic residues" evidence="2">
    <location>
        <begin position="1"/>
        <end position="10"/>
    </location>
</feature>
<evidence type="ECO:0000256" key="1">
    <source>
        <dbReference type="ARBA" id="ARBA00022801"/>
    </source>
</evidence>
<proteinExistence type="predicted"/>
<dbReference type="Gene3D" id="3.40.720.10">
    <property type="entry name" value="Alkaline Phosphatase, subunit A"/>
    <property type="match status" value="2"/>
</dbReference>
<evidence type="ECO:0000256" key="2">
    <source>
        <dbReference type="SAM" id="MobiDB-lite"/>
    </source>
</evidence>
<comment type="caution">
    <text evidence="4">The sequence shown here is derived from an EMBL/GenBank/DDBJ whole genome shotgun (WGS) entry which is preliminary data.</text>
</comment>
<keyword evidence="3" id="KW-0472">Membrane</keyword>
<dbReference type="AlphaFoldDB" id="A0A3D8R4T4"/>
<accession>A0A3D8R4T4</accession>
<name>A0A3D8R4T4_9EURO</name>
<dbReference type="STRING" id="1810919.A0A3D8R4T4"/>
<dbReference type="SUPFAM" id="SSF53649">
    <property type="entry name" value="Alkaline phosphatase-like"/>
    <property type="match status" value="1"/>
</dbReference>
<feature type="transmembrane region" description="Helical" evidence="3">
    <location>
        <begin position="55"/>
        <end position="76"/>
    </location>
</feature>
<evidence type="ECO:0000313" key="4">
    <source>
        <dbReference type="EMBL" id="RDW68978.1"/>
    </source>
</evidence>
<feature type="region of interest" description="Disordered" evidence="2">
    <location>
        <begin position="1"/>
        <end position="48"/>
    </location>
</feature>
<keyword evidence="1" id="KW-0378">Hydrolase</keyword>
<dbReference type="OrthoDB" id="5135119at2759"/>
<dbReference type="GO" id="GO:0042578">
    <property type="term" value="F:phosphoric ester hydrolase activity"/>
    <property type="evidence" value="ECO:0007669"/>
    <property type="project" value="UniProtKB-ARBA"/>
</dbReference>
<evidence type="ECO:0000313" key="5">
    <source>
        <dbReference type="Proteomes" id="UP000256690"/>
    </source>
</evidence>
<dbReference type="GO" id="GO:0009395">
    <property type="term" value="P:phospholipid catabolic process"/>
    <property type="evidence" value="ECO:0007669"/>
    <property type="project" value="TreeGrafter"/>
</dbReference>
<reference evidence="4 5" key="1">
    <citation type="journal article" date="2018" name="IMA Fungus">
        <title>IMA Genome-F 9: Draft genome sequence of Annulohypoxylon stygium, Aspergillus mulundensis, Berkeleyomyces basicola (syn. Thielaviopsis basicola), Ceratocystis smalleyi, two Cercospora beticola strains, Coleophoma cylindrospora, Fusarium fracticaudum, Phialophora cf. hyalina, and Morchella septimelata.</title>
        <authorList>
            <person name="Wingfield B.D."/>
            <person name="Bills G.F."/>
            <person name="Dong Y."/>
            <person name="Huang W."/>
            <person name="Nel W.J."/>
            <person name="Swalarsk-Parry B.S."/>
            <person name="Vaghefi N."/>
            <person name="Wilken P.M."/>
            <person name="An Z."/>
            <person name="de Beer Z.W."/>
            <person name="De Vos L."/>
            <person name="Chen L."/>
            <person name="Duong T.A."/>
            <person name="Gao Y."/>
            <person name="Hammerbacher A."/>
            <person name="Kikkert J.R."/>
            <person name="Li Y."/>
            <person name="Li H."/>
            <person name="Li K."/>
            <person name="Li Q."/>
            <person name="Liu X."/>
            <person name="Ma X."/>
            <person name="Naidoo K."/>
            <person name="Pethybridge S.J."/>
            <person name="Sun J."/>
            <person name="Steenkamp E.T."/>
            <person name="van der Nest M.A."/>
            <person name="van Wyk S."/>
            <person name="Wingfield M.J."/>
            <person name="Xiong C."/>
            <person name="Yue Q."/>
            <person name="Zhang X."/>
        </authorList>
    </citation>
    <scope>NUCLEOTIDE SEQUENCE [LARGE SCALE GENOMIC DNA]</scope>
    <source>
        <strain evidence="4 5">DSM 5745</strain>
    </source>
</reference>
<keyword evidence="3" id="KW-0812">Transmembrane</keyword>
<gene>
    <name evidence="4" type="ORF">DSM5745_08738</name>
</gene>
<dbReference type="RefSeq" id="XP_026600767.1">
    <property type="nucleotide sequence ID" value="XM_026750754.1"/>
</dbReference>
<dbReference type="InterPro" id="IPR017850">
    <property type="entry name" value="Alkaline_phosphatase_core_sf"/>
</dbReference>
<evidence type="ECO:0008006" key="6">
    <source>
        <dbReference type="Google" id="ProtNLM"/>
    </source>
</evidence>
<dbReference type="PANTHER" id="PTHR31956:SF1">
    <property type="entry name" value="NON-SPECIFIC PHOSPHOLIPASE C1"/>
    <property type="match status" value="1"/>
</dbReference>
<sequence>MGWLRGESDQRPASPADSEEPLLNDTDHDHSRRSSQDEEIQRPHKTTSFSRAQTVTLSILLTTSITTVSVLIYLLATHKLPPQPNRPTNRPHHQNKALIKNVVVLVQENLSFDTLAGGLTYNPDINNIANLPLNERFCNPSNITDPSSPLVCAQPLAKNIAADDPDHSIAGGNFQVYGTDHPDPSIHKPTMQGFVSEQIRAYGINGDLNRAAEVINYYKPEHIPVFATLAENYLLFDRWFAAVPGPTNPNRAYLTSGTSHGHGWNDPSFDHSSLPQTSVFQQLTEANISWINYSNATGFAPDALFYTWTANSEQARNAIKPIDQFYTDAAAGTLPQFTWINPECCSYTSFHPPSPTDLGEGFVKSIYEAIRNSPQWNETLFILTFDEHGGFADHVAPPENVPPGDDIPYTEVARDGHPTTFHFDRLGIRVPTILISPWVEKGGVVHAPALKKEKGEYTHTSILKYVSELWGLKILTPRVEWSASFGDLILKKPRADTPARLPEPVIF</sequence>
<dbReference type="Pfam" id="PF04185">
    <property type="entry name" value="Phosphoesterase"/>
    <property type="match status" value="1"/>
</dbReference>
<organism evidence="4 5">
    <name type="scientific">Aspergillus mulundensis</name>
    <dbReference type="NCBI Taxonomy" id="1810919"/>
    <lineage>
        <taxon>Eukaryota</taxon>
        <taxon>Fungi</taxon>
        <taxon>Dikarya</taxon>
        <taxon>Ascomycota</taxon>
        <taxon>Pezizomycotina</taxon>
        <taxon>Eurotiomycetes</taxon>
        <taxon>Eurotiomycetidae</taxon>
        <taxon>Eurotiales</taxon>
        <taxon>Aspergillaceae</taxon>
        <taxon>Aspergillus</taxon>
        <taxon>Aspergillus subgen. Nidulantes</taxon>
    </lineage>
</organism>
<feature type="compositionally biased region" description="Basic and acidic residues" evidence="2">
    <location>
        <begin position="25"/>
        <end position="42"/>
    </location>
</feature>
<keyword evidence="3" id="KW-1133">Transmembrane helix</keyword>
<dbReference type="FunFam" id="3.40.720.10:FF:000052">
    <property type="entry name" value="Phosphatidylglycerol specific phospholipase, putative"/>
    <property type="match status" value="1"/>
</dbReference>
<keyword evidence="5" id="KW-1185">Reference proteome</keyword>
<dbReference type="EMBL" id="PVWQ01000011">
    <property type="protein sequence ID" value="RDW68978.1"/>
    <property type="molecule type" value="Genomic_DNA"/>
</dbReference>
<dbReference type="PANTHER" id="PTHR31956">
    <property type="entry name" value="NON-SPECIFIC PHOSPHOLIPASE C4-RELATED"/>
    <property type="match status" value="1"/>
</dbReference>
<protein>
    <recommendedName>
        <fullName evidence="6">Phosphatidylglycerol specific phospholipase</fullName>
    </recommendedName>
</protein>